<organism evidence="3 4">
    <name type="scientific">Croceicoccus marinus</name>
    <dbReference type="NCBI Taxonomy" id="450378"/>
    <lineage>
        <taxon>Bacteria</taxon>
        <taxon>Pseudomonadati</taxon>
        <taxon>Pseudomonadota</taxon>
        <taxon>Alphaproteobacteria</taxon>
        <taxon>Sphingomonadales</taxon>
        <taxon>Erythrobacteraceae</taxon>
        <taxon>Croceicoccus</taxon>
    </lineage>
</organism>
<dbReference type="Pfam" id="PF00535">
    <property type="entry name" value="Glycos_transf_2"/>
    <property type="match status" value="2"/>
</dbReference>
<evidence type="ECO:0000259" key="2">
    <source>
        <dbReference type="Pfam" id="PF00535"/>
    </source>
</evidence>
<dbReference type="CDD" id="cd03801">
    <property type="entry name" value="GT4_PimA-like"/>
    <property type="match status" value="1"/>
</dbReference>
<dbReference type="InterPro" id="IPR001296">
    <property type="entry name" value="Glyco_trans_1"/>
</dbReference>
<feature type="domain" description="Glycosyltransferase 2-like" evidence="2">
    <location>
        <begin position="808"/>
        <end position="919"/>
    </location>
</feature>
<dbReference type="PANTHER" id="PTHR43179">
    <property type="entry name" value="RHAMNOSYLTRANSFERASE WBBL"/>
    <property type="match status" value="1"/>
</dbReference>
<dbReference type="Proteomes" id="UP000515297">
    <property type="component" value="Chromosome"/>
</dbReference>
<accession>A0A7G6VVX9</accession>
<protein>
    <submittedName>
        <fullName evidence="3">Glycosyltransferase</fullName>
    </submittedName>
</protein>
<dbReference type="AlphaFoldDB" id="A0A7G6VVX9"/>
<dbReference type="InterPro" id="IPR001173">
    <property type="entry name" value="Glyco_trans_2-like"/>
</dbReference>
<gene>
    <name evidence="3" type="ORF">H4O24_04305</name>
</gene>
<proteinExistence type="predicted"/>
<evidence type="ECO:0000313" key="4">
    <source>
        <dbReference type="Proteomes" id="UP000515297"/>
    </source>
</evidence>
<dbReference type="PANTHER" id="PTHR43179:SF7">
    <property type="entry name" value="RHAMNOSYLTRANSFERASE WBBL"/>
    <property type="match status" value="1"/>
</dbReference>
<dbReference type="Gene3D" id="3.40.50.2000">
    <property type="entry name" value="Glycogen Phosphorylase B"/>
    <property type="match status" value="2"/>
</dbReference>
<dbReference type="SUPFAM" id="SSF53756">
    <property type="entry name" value="UDP-Glycosyltransferase/glycogen phosphorylase"/>
    <property type="match status" value="1"/>
</dbReference>
<dbReference type="EMBL" id="CP060052">
    <property type="protein sequence ID" value="QNE05894.1"/>
    <property type="molecule type" value="Genomic_DNA"/>
</dbReference>
<dbReference type="RefSeq" id="WP_185884944.1">
    <property type="nucleotide sequence ID" value="NZ_CP060052.1"/>
</dbReference>
<dbReference type="Pfam" id="PF00534">
    <property type="entry name" value="Glycos_transf_1"/>
    <property type="match status" value="1"/>
</dbReference>
<dbReference type="InterPro" id="IPR029044">
    <property type="entry name" value="Nucleotide-diphossugar_trans"/>
</dbReference>
<keyword evidence="3" id="KW-0808">Transferase</keyword>
<feature type="domain" description="Glycosyl transferase family 1" evidence="1">
    <location>
        <begin position="294"/>
        <end position="440"/>
    </location>
</feature>
<sequence>MTTRFSQKELDLVRKSGLFDSDWYREEYSDVTLLHMDPLEHFMWLGWRLHRSPGPQFDAKAYLKRHPDVRLAHVNPLIHHLSGGRSQPAFTTRPGTVRRIAGQPVVLLCAHAAGNELFGGERSFIDMVGALSQLSLNLYVTLPSLENAEYVEDIERKVSGVIKVPKHSWRHRADVRALEALFELIIRELRVDLVYTNTITLRAPQIAARNCGIKTICHVREIISHDAHLADRIALDPDCIIEDVIRRSDAIICNSRTTAAVFDTPNLFEIANVVDPAQLDLPNPVDGPVRFGIISSNLPKKGVQDFVEIARICEARSIPVEFLVIGPENEFIARLRNEGLPDNLCLAGYAPTPVEALRQINVLLSLSHFQESFGRTVAEALAARRPVIAYDWGAVRELVQNGESGFLVPHLDRMAVVDCIAQISAEPELIGALGETGRSWVQEHIAPEIYKAKLQNCLSGFIGPISPKASVDSSGGTMVDKEFAGRALANLSHPSRVTIIVPVYNAPDDVAVCLDSLRRWTDLNRHRVLVIDDGSPDPRVPPVLKRFTDCPGFSILSNDENLGYTRTINKGIRWAGQDDIVLLNSDTMVSARWLDGMLETAATGDDVGTVTAMSDNAGAFSFPVAQQQNMPAPGYSREAWAQAVIRQTHRCAPVEVPTGNGFCLFIRRKLFEQIGYFDADKFPRGYGEENEFCMRALHQGWKHLITPLSYVYHERSKSFGDAKSKLAAEGAAVVNADFPSYMVKVRDAFRSEATLALRNAAAGTFRALERERIAATAMQLELAAKGQKLVDWDSLASDLVARKAGRTSIIICAYNNAGITRKCLASLLDGAIGEDDEIILVDNGSDPESFAPVAEFARNHGRIRFIENGENLNFAIGNNIGFAASTGEHVVFLNNDTEVHKGWLPPLIEELADPHVLGTQPRLTFPDGNIQCAGVVFSGRSPLGYSLYSDIPGDSPLGLKKRYLRAVTAACIAMRARDYAAVRGFDPIYINGQEDVDLCLRLGRGEARFLYVPQSRVTHHEGKTAGRGKHVLANRRVFVARWQGKYDRDDHICYAADDMHAQDYVFDNEELTAEGIELWRPRSLTPLT</sequence>
<dbReference type="GO" id="GO:0016757">
    <property type="term" value="F:glycosyltransferase activity"/>
    <property type="evidence" value="ECO:0007669"/>
    <property type="project" value="InterPro"/>
</dbReference>
<dbReference type="Gene3D" id="3.90.550.10">
    <property type="entry name" value="Spore Coat Polysaccharide Biosynthesis Protein SpsA, Chain A"/>
    <property type="match status" value="2"/>
</dbReference>
<evidence type="ECO:0000259" key="1">
    <source>
        <dbReference type="Pfam" id="PF00534"/>
    </source>
</evidence>
<feature type="domain" description="Glycosyltransferase 2-like" evidence="2">
    <location>
        <begin position="498"/>
        <end position="674"/>
    </location>
</feature>
<dbReference type="CDD" id="cd04186">
    <property type="entry name" value="GT_2_like_c"/>
    <property type="match status" value="2"/>
</dbReference>
<dbReference type="SUPFAM" id="SSF53448">
    <property type="entry name" value="Nucleotide-diphospho-sugar transferases"/>
    <property type="match status" value="2"/>
</dbReference>
<reference evidence="3 4" key="1">
    <citation type="submission" date="2020-08" db="EMBL/GenBank/DDBJ databases">
        <authorList>
            <person name="Liu G."/>
            <person name="Sun C."/>
        </authorList>
    </citation>
    <scope>NUCLEOTIDE SEQUENCE [LARGE SCALE GENOMIC DNA]</scope>
    <source>
        <strain evidence="3 4">OT19</strain>
    </source>
</reference>
<name>A0A7G6VVX9_9SPHN</name>
<evidence type="ECO:0000313" key="3">
    <source>
        <dbReference type="EMBL" id="QNE05894.1"/>
    </source>
</evidence>